<dbReference type="EMBL" id="JXTC01001130">
    <property type="protein sequence ID" value="PON32356.1"/>
    <property type="molecule type" value="Genomic_DNA"/>
</dbReference>
<dbReference type="Proteomes" id="UP000237000">
    <property type="component" value="Unassembled WGS sequence"/>
</dbReference>
<sequence length="73" mass="8845">LVNQSHLRPKFSLHFSELCPGGCPYRKATVFQFSELCPEISARFRSFRYLGWALNSQFREFQRYTLYLWLDYK</sequence>
<evidence type="ECO:0000313" key="2">
    <source>
        <dbReference type="Proteomes" id="UP000237000"/>
    </source>
</evidence>
<comment type="caution">
    <text evidence="1">The sequence shown here is derived from an EMBL/GenBank/DDBJ whole genome shotgun (WGS) entry which is preliminary data.</text>
</comment>
<dbReference type="InParanoid" id="A0A2P5A747"/>
<reference evidence="2" key="1">
    <citation type="submission" date="2016-06" db="EMBL/GenBank/DDBJ databases">
        <title>Parallel loss of symbiosis genes in relatives of nitrogen-fixing non-legume Parasponia.</title>
        <authorList>
            <person name="Van Velzen R."/>
            <person name="Holmer R."/>
            <person name="Bu F."/>
            <person name="Rutten L."/>
            <person name="Van Zeijl A."/>
            <person name="Liu W."/>
            <person name="Santuari L."/>
            <person name="Cao Q."/>
            <person name="Sharma T."/>
            <person name="Shen D."/>
            <person name="Roswanjaya Y."/>
            <person name="Wardhani T."/>
            <person name="Kalhor M.S."/>
            <person name="Jansen J."/>
            <person name="Van den Hoogen J."/>
            <person name="Gungor B."/>
            <person name="Hartog M."/>
            <person name="Hontelez J."/>
            <person name="Verver J."/>
            <person name="Yang W.-C."/>
            <person name="Schijlen E."/>
            <person name="Repin R."/>
            <person name="Schilthuizen M."/>
            <person name="Schranz E."/>
            <person name="Heidstra R."/>
            <person name="Miyata K."/>
            <person name="Fedorova E."/>
            <person name="Kohlen W."/>
            <person name="Bisseling T."/>
            <person name="Smit S."/>
            <person name="Geurts R."/>
        </authorList>
    </citation>
    <scope>NUCLEOTIDE SEQUENCE [LARGE SCALE GENOMIC DNA]</scope>
    <source>
        <strain evidence="2">cv. RG33-2</strain>
    </source>
</reference>
<dbReference type="OrthoDB" id="10342708at2759"/>
<dbReference type="AlphaFoldDB" id="A0A2P5A747"/>
<proteinExistence type="predicted"/>
<organism evidence="1 2">
    <name type="scientific">Trema orientale</name>
    <name type="common">Charcoal tree</name>
    <name type="synonym">Celtis orientalis</name>
    <dbReference type="NCBI Taxonomy" id="63057"/>
    <lineage>
        <taxon>Eukaryota</taxon>
        <taxon>Viridiplantae</taxon>
        <taxon>Streptophyta</taxon>
        <taxon>Embryophyta</taxon>
        <taxon>Tracheophyta</taxon>
        <taxon>Spermatophyta</taxon>
        <taxon>Magnoliopsida</taxon>
        <taxon>eudicotyledons</taxon>
        <taxon>Gunneridae</taxon>
        <taxon>Pentapetalae</taxon>
        <taxon>rosids</taxon>
        <taxon>fabids</taxon>
        <taxon>Rosales</taxon>
        <taxon>Cannabaceae</taxon>
        <taxon>Trema</taxon>
    </lineage>
</organism>
<accession>A0A2P5A747</accession>
<name>A0A2P5A747_TREOI</name>
<gene>
    <name evidence="1" type="ORF">TorRG33x02_356470</name>
</gene>
<keyword evidence="2" id="KW-1185">Reference proteome</keyword>
<protein>
    <submittedName>
        <fullName evidence="1">Uncharacterized protein</fullName>
    </submittedName>
</protein>
<evidence type="ECO:0000313" key="1">
    <source>
        <dbReference type="EMBL" id="PON32356.1"/>
    </source>
</evidence>
<feature type="non-terminal residue" evidence="1">
    <location>
        <position position="1"/>
    </location>
</feature>